<gene>
    <name evidence="1" type="ORF">C1I99_27275</name>
</gene>
<name>A0A2W2C4L7_9ACTN</name>
<sequence>MHRGAADIVHAYDEACLLVETQVRVAYWDKAPDWIGTDPANLERPYVEISGPTEDDLHLSLTPEHARALAAALLRAADTADAAIQGGTPQ</sequence>
<accession>A0A2W2C4L7</accession>
<dbReference type="EMBL" id="POUB01000297">
    <property type="protein sequence ID" value="PZF87684.1"/>
    <property type="molecule type" value="Genomic_DNA"/>
</dbReference>
<evidence type="ECO:0000313" key="2">
    <source>
        <dbReference type="Proteomes" id="UP000248749"/>
    </source>
</evidence>
<reference evidence="1 2" key="1">
    <citation type="submission" date="2018-01" db="EMBL/GenBank/DDBJ databases">
        <title>Draft genome sequence of Salinispora sp. 13K206.</title>
        <authorList>
            <person name="Sahin N."/>
            <person name="Saygin H."/>
            <person name="Ay H."/>
        </authorList>
    </citation>
    <scope>NUCLEOTIDE SEQUENCE [LARGE SCALE GENOMIC DNA]</scope>
    <source>
        <strain evidence="1 2">13K206</strain>
    </source>
</reference>
<proteinExistence type="predicted"/>
<comment type="caution">
    <text evidence="1">The sequence shown here is derived from an EMBL/GenBank/DDBJ whole genome shotgun (WGS) entry which is preliminary data.</text>
</comment>
<evidence type="ECO:0000313" key="1">
    <source>
        <dbReference type="EMBL" id="PZF87684.1"/>
    </source>
</evidence>
<protein>
    <submittedName>
        <fullName evidence="1">Uncharacterized protein</fullName>
    </submittedName>
</protein>
<dbReference type="AlphaFoldDB" id="A0A2W2C4L7"/>
<organism evidence="1 2">
    <name type="scientific">Micromonospora deserti</name>
    <dbReference type="NCBI Taxonomy" id="2070366"/>
    <lineage>
        <taxon>Bacteria</taxon>
        <taxon>Bacillati</taxon>
        <taxon>Actinomycetota</taxon>
        <taxon>Actinomycetes</taxon>
        <taxon>Micromonosporales</taxon>
        <taxon>Micromonosporaceae</taxon>
        <taxon>Micromonospora</taxon>
    </lineage>
</organism>
<dbReference type="Proteomes" id="UP000248749">
    <property type="component" value="Unassembled WGS sequence"/>
</dbReference>
<keyword evidence="2" id="KW-1185">Reference proteome</keyword>
<dbReference type="OrthoDB" id="3403794at2"/>